<dbReference type="EMBL" id="BMII01000008">
    <property type="protein sequence ID" value="GGB53307.1"/>
    <property type="molecule type" value="Genomic_DNA"/>
</dbReference>
<dbReference type="RefSeq" id="WP_188738066.1">
    <property type="nucleotide sequence ID" value="NZ_BMII01000008.1"/>
</dbReference>
<protein>
    <submittedName>
        <fullName evidence="1">Uncharacterized protein</fullName>
    </submittedName>
</protein>
<gene>
    <name evidence="1" type="ORF">GCM10011607_12320</name>
</gene>
<keyword evidence="2" id="KW-1185">Reference proteome</keyword>
<name>A0ABQ1IVS9_9GAMM</name>
<evidence type="ECO:0000313" key="2">
    <source>
        <dbReference type="Proteomes" id="UP000617555"/>
    </source>
</evidence>
<organism evidence="1 2">
    <name type="scientific">Shewanella inventionis</name>
    <dbReference type="NCBI Taxonomy" id="1738770"/>
    <lineage>
        <taxon>Bacteria</taxon>
        <taxon>Pseudomonadati</taxon>
        <taxon>Pseudomonadota</taxon>
        <taxon>Gammaproteobacteria</taxon>
        <taxon>Alteromonadales</taxon>
        <taxon>Shewanellaceae</taxon>
        <taxon>Shewanella</taxon>
    </lineage>
</organism>
<accession>A0ABQ1IVS9</accession>
<dbReference type="Proteomes" id="UP000617555">
    <property type="component" value="Unassembled WGS sequence"/>
</dbReference>
<reference evidence="2" key="1">
    <citation type="journal article" date="2019" name="Int. J. Syst. Evol. Microbiol.">
        <title>The Global Catalogue of Microorganisms (GCM) 10K type strain sequencing project: providing services to taxonomists for standard genome sequencing and annotation.</title>
        <authorList>
            <consortium name="The Broad Institute Genomics Platform"/>
            <consortium name="The Broad Institute Genome Sequencing Center for Infectious Disease"/>
            <person name="Wu L."/>
            <person name="Ma J."/>
        </authorList>
    </citation>
    <scope>NUCLEOTIDE SEQUENCE [LARGE SCALE GENOMIC DNA]</scope>
    <source>
        <strain evidence="2">CGMCC 1.15339</strain>
    </source>
</reference>
<sequence>MTVQRNESISRMEMVIQDMAERINSLATLIDEEKAPERKLMLQSLAEQGTALSISLLEINNSIMSEFSSVQKNAIIKIVSNAEKWVEVVKRLEK</sequence>
<evidence type="ECO:0000313" key="1">
    <source>
        <dbReference type="EMBL" id="GGB53307.1"/>
    </source>
</evidence>
<proteinExistence type="predicted"/>
<comment type="caution">
    <text evidence="1">The sequence shown here is derived from an EMBL/GenBank/DDBJ whole genome shotgun (WGS) entry which is preliminary data.</text>
</comment>